<keyword evidence="3" id="KW-0436">Ligase</keyword>
<sequence>MTQFIGAGAADATRPGAFVYRGPEDDPDLSLTVGLLLESSSYNFNVSYVAPDDITEESLKTIKVFAFPGGEDVDSSWEELEPVADRIRDFVSQGGRYLGFCLGAYLAGDSPGLALLPKGSKISAESDEPDAQVKDDRDTVIQVNWEFSSGPEAGKTVMNRWVYYQEGNLIKDFPETSTSLVIGRYSTTNHVAATINKYGNGWVGTTGPHPEANQTWFDLEKLTAPDGLQFEIGHDLIEATMSGGHNVKNLAVPKPGDGTDGTNPPSGGNGNNGTTGDNGNSGNNNGNPGNNGTSASPKAVESSGSRRMKNPLRFFFRR</sequence>
<dbReference type="Gene3D" id="3.40.50.880">
    <property type="match status" value="1"/>
</dbReference>
<name>A0A167RKP0_CORFA</name>
<evidence type="ECO:0000259" key="2">
    <source>
        <dbReference type="Pfam" id="PF09825"/>
    </source>
</evidence>
<dbReference type="GO" id="GO:0016874">
    <property type="term" value="F:ligase activity"/>
    <property type="evidence" value="ECO:0007669"/>
    <property type="project" value="UniProtKB-KW"/>
</dbReference>
<dbReference type="SUPFAM" id="SSF52317">
    <property type="entry name" value="Class I glutamine amidotransferase-like"/>
    <property type="match status" value="1"/>
</dbReference>
<proteinExistence type="predicted"/>
<dbReference type="OrthoDB" id="10250105at2759"/>
<keyword evidence="4" id="KW-1185">Reference proteome</keyword>
<dbReference type="EMBL" id="AZHB01000017">
    <property type="protein sequence ID" value="OAA58689.1"/>
    <property type="molecule type" value="Genomic_DNA"/>
</dbReference>
<protein>
    <submittedName>
        <fullName evidence="3">Biotin-protein ligase</fullName>
    </submittedName>
</protein>
<feature type="region of interest" description="Disordered" evidence="1">
    <location>
        <begin position="247"/>
        <end position="318"/>
    </location>
</feature>
<reference evidence="3 4" key="1">
    <citation type="journal article" date="2016" name="Genome Biol. Evol.">
        <title>Divergent and convergent evolution of fungal pathogenicity.</title>
        <authorList>
            <person name="Shang Y."/>
            <person name="Xiao G."/>
            <person name="Zheng P."/>
            <person name="Cen K."/>
            <person name="Zhan S."/>
            <person name="Wang C."/>
        </authorList>
    </citation>
    <scope>NUCLEOTIDE SEQUENCE [LARGE SCALE GENOMIC DNA]</scope>
    <source>
        <strain evidence="3 4">ARSEF 2679</strain>
    </source>
</reference>
<dbReference type="Pfam" id="PF09825">
    <property type="entry name" value="BPL_N"/>
    <property type="match status" value="1"/>
</dbReference>
<dbReference type="Proteomes" id="UP000076744">
    <property type="component" value="Unassembled WGS sequence"/>
</dbReference>
<evidence type="ECO:0000313" key="4">
    <source>
        <dbReference type="Proteomes" id="UP000076744"/>
    </source>
</evidence>
<dbReference type="RefSeq" id="XP_018702564.1">
    <property type="nucleotide sequence ID" value="XM_018850076.1"/>
</dbReference>
<accession>A0A167RKP0</accession>
<dbReference type="InterPro" id="IPR029062">
    <property type="entry name" value="Class_I_gatase-like"/>
</dbReference>
<organism evidence="3 4">
    <name type="scientific">Cordyceps fumosorosea (strain ARSEF 2679)</name>
    <name type="common">Isaria fumosorosea</name>
    <dbReference type="NCBI Taxonomy" id="1081104"/>
    <lineage>
        <taxon>Eukaryota</taxon>
        <taxon>Fungi</taxon>
        <taxon>Dikarya</taxon>
        <taxon>Ascomycota</taxon>
        <taxon>Pezizomycotina</taxon>
        <taxon>Sordariomycetes</taxon>
        <taxon>Hypocreomycetidae</taxon>
        <taxon>Hypocreales</taxon>
        <taxon>Cordycipitaceae</taxon>
        <taxon>Cordyceps</taxon>
    </lineage>
</organism>
<comment type="caution">
    <text evidence="3">The sequence shown here is derived from an EMBL/GenBank/DDBJ whole genome shotgun (WGS) entry which is preliminary data.</text>
</comment>
<gene>
    <name evidence="3" type="ORF">ISF_06472</name>
</gene>
<feature type="compositionally biased region" description="Basic residues" evidence="1">
    <location>
        <begin position="306"/>
        <end position="318"/>
    </location>
</feature>
<dbReference type="AlphaFoldDB" id="A0A167RKP0"/>
<evidence type="ECO:0000313" key="3">
    <source>
        <dbReference type="EMBL" id="OAA58689.1"/>
    </source>
</evidence>
<dbReference type="GeneID" id="30022764"/>
<feature type="compositionally biased region" description="Low complexity" evidence="1">
    <location>
        <begin position="274"/>
        <end position="294"/>
    </location>
</feature>
<dbReference type="InterPro" id="IPR019197">
    <property type="entry name" value="Biotin-prot_ligase_N"/>
</dbReference>
<feature type="domain" description="Biotin-protein ligase N-terminal" evidence="2">
    <location>
        <begin position="32"/>
        <end position="108"/>
    </location>
</feature>
<evidence type="ECO:0000256" key="1">
    <source>
        <dbReference type="SAM" id="MobiDB-lite"/>
    </source>
</evidence>
<dbReference type="STRING" id="1081104.A0A167RKP0"/>